<organism evidence="2 3">
    <name type="scientific">Rhodocollybia butyracea</name>
    <dbReference type="NCBI Taxonomy" id="206335"/>
    <lineage>
        <taxon>Eukaryota</taxon>
        <taxon>Fungi</taxon>
        <taxon>Dikarya</taxon>
        <taxon>Basidiomycota</taxon>
        <taxon>Agaricomycotina</taxon>
        <taxon>Agaricomycetes</taxon>
        <taxon>Agaricomycetidae</taxon>
        <taxon>Agaricales</taxon>
        <taxon>Marasmiineae</taxon>
        <taxon>Omphalotaceae</taxon>
        <taxon>Rhodocollybia</taxon>
    </lineage>
</organism>
<accession>A0A9P5PLK5</accession>
<name>A0A9P5PLK5_9AGAR</name>
<gene>
    <name evidence="2" type="ORF">BDP27DRAFT_1228874</name>
</gene>
<sequence length="123" mass="14525">SFSEPAVLPLTPFLLIHIPHHSWPISVHPSFNRQYVTAHDVFNAIYYSLRQSVTPSEMRAIPFRKDLERVRAAYEMRCRRFDDRYAYNTEKHKGVKRVDFLRGYTRFMGLEPSTNGAWILHLS</sequence>
<feature type="domain" description="DUF6699" evidence="1">
    <location>
        <begin position="2"/>
        <end position="115"/>
    </location>
</feature>
<feature type="non-terminal residue" evidence="2">
    <location>
        <position position="1"/>
    </location>
</feature>
<comment type="caution">
    <text evidence="2">The sequence shown here is derived from an EMBL/GenBank/DDBJ whole genome shotgun (WGS) entry which is preliminary data.</text>
</comment>
<dbReference type="Pfam" id="PF20415">
    <property type="entry name" value="DUF6699"/>
    <property type="match status" value="1"/>
</dbReference>
<evidence type="ECO:0000259" key="1">
    <source>
        <dbReference type="Pfam" id="PF20415"/>
    </source>
</evidence>
<dbReference type="OrthoDB" id="2783256at2759"/>
<dbReference type="Proteomes" id="UP000772434">
    <property type="component" value="Unassembled WGS sequence"/>
</dbReference>
<evidence type="ECO:0000313" key="2">
    <source>
        <dbReference type="EMBL" id="KAF9065484.1"/>
    </source>
</evidence>
<proteinExistence type="predicted"/>
<dbReference type="AlphaFoldDB" id="A0A9P5PLK5"/>
<protein>
    <recommendedName>
        <fullName evidence="1">DUF6699 domain-containing protein</fullName>
    </recommendedName>
</protein>
<evidence type="ECO:0000313" key="3">
    <source>
        <dbReference type="Proteomes" id="UP000772434"/>
    </source>
</evidence>
<reference evidence="2" key="1">
    <citation type="submission" date="2020-11" db="EMBL/GenBank/DDBJ databases">
        <authorList>
            <consortium name="DOE Joint Genome Institute"/>
            <person name="Ahrendt S."/>
            <person name="Riley R."/>
            <person name="Andreopoulos W."/>
            <person name="Labutti K."/>
            <person name="Pangilinan J."/>
            <person name="Ruiz-Duenas F.J."/>
            <person name="Barrasa J.M."/>
            <person name="Sanchez-Garcia M."/>
            <person name="Camarero S."/>
            <person name="Miyauchi S."/>
            <person name="Serrano A."/>
            <person name="Linde D."/>
            <person name="Babiker R."/>
            <person name="Drula E."/>
            <person name="Ayuso-Fernandez I."/>
            <person name="Pacheco R."/>
            <person name="Padilla G."/>
            <person name="Ferreira P."/>
            <person name="Barriuso J."/>
            <person name="Kellner H."/>
            <person name="Castanera R."/>
            <person name="Alfaro M."/>
            <person name="Ramirez L."/>
            <person name="Pisabarro A.G."/>
            <person name="Kuo A."/>
            <person name="Tritt A."/>
            <person name="Lipzen A."/>
            <person name="He G."/>
            <person name="Yan M."/>
            <person name="Ng V."/>
            <person name="Cullen D."/>
            <person name="Martin F."/>
            <person name="Rosso M.-N."/>
            <person name="Henrissat B."/>
            <person name="Hibbett D."/>
            <person name="Martinez A.T."/>
            <person name="Grigoriev I.V."/>
        </authorList>
    </citation>
    <scope>NUCLEOTIDE SEQUENCE</scope>
    <source>
        <strain evidence="2">AH 40177</strain>
    </source>
</reference>
<dbReference type="EMBL" id="JADNRY010000103">
    <property type="protein sequence ID" value="KAF9065484.1"/>
    <property type="molecule type" value="Genomic_DNA"/>
</dbReference>
<keyword evidence="3" id="KW-1185">Reference proteome</keyword>
<dbReference type="InterPro" id="IPR046522">
    <property type="entry name" value="DUF6699"/>
</dbReference>